<dbReference type="PANTHER" id="PTHR37164:SF1">
    <property type="entry name" value="BACTERIOHEMERYTHRIN"/>
    <property type="match status" value="1"/>
</dbReference>
<dbReference type="InterPro" id="IPR050669">
    <property type="entry name" value="Hemerythrin"/>
</dbReference>
<evidence type="ECO:0000259" key="4">
    <source>
        <dbReference type="Pfam" id="PF01814"/>
    </source>
</evidence>
<dbReference type="Pfam" id="PF01814">
    <property type="entry name" value="Hemerythrin"/>
    <property type="match status" value="1"/>
</dbReference>
<dbReference type="NCBIfam" id="NF033749">
    <property type="entry name" value="bact_hemeryth"/>
    <property type="match status" value="1"/>
</dbReference>
<dbReference type="EMBL" id="VSSQ01007450">
    <property type="protein sequence ID" value="MPM35964.1"/>
    <property type="molecule type" value="Genomic_DNA"/>
</dbReference>
<organism evidence="5">
    <name type="scientific">bioreactor metagenome</name>
    <dbReference type="NCBI Taxonomy" id="1076179"/>
    <lineage>
        <taxon>unclassified sequences</taxon>
        <taxon>metagenomes</taxon>
        <taxon>ecological metagenomes</taxon>
    </lineage>
</organism>
<protein>
    <submittedName>
        <fullName evidence="5">Bacteriohemerythrin</fullName>
    </submittedName>
</protein>
<dbReference type="NCBIfam" id="TIGR02481">
    <property type="entry name" value="hemeryth_dom"/>
    <property type="match status" value="1"/>
</dbReference>
<comment type="similarity">
    <text evidence="1">Belongs to the hemerythrin family.</text>
</comment>
<feature type="domain" description="Hemerythrin-like" evidence="4">
    <location>
        <begin position="12"/>
        <end position="131"/>
    </location>
</feature>
<dbReference type="GO" id="GO:0046872">
    <property type="term" value="F:metal ion binding"/>
    <property type="evidence" value="ECO:0007669"/>
    <property type="project" value="UniProtKB-KW"/>
</dbReference>
<dbReference type="CDD" id="cd12107">
    <property type="entry name" value="Hemerythrin"/>
    <property type="match status" value="1"/>
</dbReference>
<sequence>MFDWKPEYNLNITEIDKQHKRLFELADQLYEIAKAKDGFDYYDEINRIFQELSDYTVYHFGYEEKLLDEYGYDGHESKIHKLEHGGFVNKMIQVGKQDIDKNERKILLDVIMFTVDWIEKHILYTDKKYSAYLNSKGVY</sequence>
<dbReference type="InterPro" id="IPR012827">
    <property type="entry name" value="Hemerythrin_metal-bd"/>
</dbReference>
<evidence type="ECO:0000256" key="1">
    <source>
        <dbReference type="ARBA" id="ARBA00010587"/>
    </source>
</evidence>
<dbReference type="PANTHER" id="PTHR37164">
    <property type="entry name" value="BACTERIOHEMERYTHRIN"/>
    <property type="match status" value="1"/>
</dbReference>
<keyword evidence="3" id="KW-0408">Iron</keyword>
<evidence type="ECO:0000313" key="5">
    <source>
        <dbReference type="EMBL" id="MPM35964.1"/>
    </source>
</evidence>
<accession>A0A644ZDJ6</accession>
<evidence type="ECO:0000256" key="2">
    <source>
        <dbReference type="ARBA" id="ARBA00022723"/>
    </source>
</evidence>
<dbReference type="AlphaFoldDB" id="A0A644ZDJ6"/>
<dbReference type="InterPro" id="IPR035938">
    <property type="entry name" value="Hemerythrin-like_sf"/>
</dbReference>
<gene>
    <name evidence="5" type="ORF">SDC9_82558</name>
</gene>
<reference evidence="5" key="1">
    <citation type="submission" date="2019-08" db="EMBL/GenBank/DDBJ databases">
        <authorList>
            <person name="Kucharzyk K."/>
            <person name="Murdoch R.W."/>
            <person name="Higgins S."/>
            <person name="Loffler F."/>
        </authorList>
    </citation>
    <scope>NUCLEOTIDE SEQUENCE</scope>
</reference>
<proteinExistence type="inferred from homology"/>
<evidence type="ECO:0000256" key="3">
    <source>
        <dbReference type="ARBA" id="ARBA00023004"/>
    </source>
</evidence>
<dbReference type="SUPFAM" id="SSF47188">
    <property type="entry name" value="Hemerythrin-like"/>
    <property type="match status" value="1"/>
</dbReference>
<dbReference type="Gene3D" id="1.20.120.50">
    <property type="entry name" value="Hemerythrin-like"/>
    <property type="match status" value="1"/>
</dbReference>
<keyword evidence="2" id="KW-0479">Metal-binding</keyword>
<dbReference type="InterPro" id="IPR012312">
    <property type="entry name" value="Hemerythrin-like"/>
</dbReference>
<name>A0A644ZDJ6_9ZZZZ</name>
<comment type="caution">
    <text evidence="5">The sequence shown here is derived from an EMBL/GenBank/DDBJ whole genome shotgun (WGS) entry which is preliminary data.</text>
</comment>